<evidence type="ECO:0000256" key="2">
    <source>
        <dbReference type="ARBA" id="ARBA00006006"/>
    </source>
</evidence>
<evidence type="ECO:0000256" key="8">
    <source>
        <dbReference type="ARBA" id="ARBA00022833"/>
    </source>
</evidence>
<evidence type="ECO:0000256" key="7">
    <source>
        <dbReference type="ARBA" id="ARBA00022801"/>
    </source>
</evidence>
<dbReference type="SUPFAM" id="SSF55486">
    <property type="entry name" value="Metalloproteases ('zincins'), catalytic domain"/>
    <property type="match status" value="1"/>
</dbReference>
<evidence type="ECO:0000313" key="17">
    <source>
        <dbReference type="Proteomes" id="UP000309038"/>
    </source>
</evidence>
<protein>
    <recommendedName>
        <fullName evidence="13">Extracellular metalloproteinase</fullName>
        <ecNumber evidence="13">3.4.24.-</ecNumber>
    </recommendedName>
    <alternativeName>
        <fullName evidence="13">Fungalysin</fullName>
    </alternativeName>
</protein>
<feature type="region of interest" description="Disordered" evidence="14">
    <location>
        <begin position="772"/>
        <end position="822"/>
    </location>
</feature>
<dbReference type="EMBL" id="SGPJ01000013">
    <property type="protein sequence ID" value="THH01986.1"/>
    <property type="molecule type" value="Genomic_DNA"/>
</dbReference>
<evidence type="ECO:0000256" key="3">
    <source>
        <dbReference type="ARBA" id="ARBA00022525"/>
    </source>
</evidence>
<keyword evidence="10 13" id="KW-0865">Zymogen</keyword>
<feature type="binding site" evidence="12">
    <location>
        <position position="567"/>
    </location>
    <ligand>
        <name>Zn(2+)</name>
        <dbReference type="ChEBI" id="CHEBI:29105"/>
        <note>catalytic</note>
    </ligand>
</feature>
<comment type="caution">
    <text evidence="16">The sequence shown here is derived from an EMBL/GenBank/DDBJ whole genome shotgun (WGS) entry which is preliminary data.</text>
</comment>
<sequence>MRRLFVASVVATGLAGVLAHSHGNGNTQPRRRKTMGFGPELPHAVFSTGDVTPVMSFMSSETDPKEVAAQFAAQLTSNARSPGSSFYVRDDSYTDKNSGITHVYIRQLLYGVEVADGDINVNVKDGRVLSYGDSFYRGDIVEPLEVDVHADHCSELESELQYRFDRMRQESLNDDQYVLTGGRKTNVMGDLPFLLEWNCRHVYTPYAMMEEGNFEEADFSTDPSAAIVQFMIAATPDEDLSEALIDNAQDFISNMQVTPVASLQGDGRVSHQSTVDNVPGAVSPVKVRMAFVQVPHGESTAVELVWKLEVEMEDNWYEAAVTNKAPHRIVSVIDWASDSPMPLAPVPKDPEDRPGATYNVFAWGINDPAEGNRTLEKENFDSLASPVGWHSLPVVNDPNSVAGSKDKTAFVNTTTTWGNNVFAHENWEGQNSWQNNYRPDAGASLVFDFKYNPKVTEKSDALDEAKKYINATVTQLFYTSNLVHDLYYRYGFDEVSGNFQQHNFGRGGKENDAVIANAQDGSGFNNANFMTPPDGQNGRCRMYLWNTAIPYRDGDLEAGIVIHELSHGLSTRLTGGPANSGCLGWGESGGMGEGWGDFLATTIRSSKTYSDYPMGAWAANRPTGIRNFVYSLNDTVNPSTYKTLDKPGYWGVHAIGEVWAEILWVVSNRLIAKHGFSESLFPPTPDADGNVPEGDFYRPAQVTVFGEKKPLVPKHGNSLVVQLVLDGMKLQPCRPSFFDARDAIIAADKALTGGENYCDLWLGFSERGLGPDARVDGRTPWGGGVRTDDFDAPSACQPEKAPKPTPGDGDDDDDDEPEDWFF</sequence>
<dbReference type="Pfam" id="PF07504">
    <property type="entry name" value="FTP"/>
    <property type="match status" value="1"/>
</dbReference>
<dbReference type="EC" id="3.4.24.-" evidence="13"/>
<dbReference type="InterPro" id="IPR027268">
    <property type="entry name" value="Peptidase_M4/M1_CTD_sf"/>
</dbReference>
<evidence type="ECO:0000256" key="11">
    <source>
        <dbReference type="PIRSR" id="PIRSR601842-1"/>
    </source>
</evidence>
<keyword evidence="7 13" id="KW-0378">Hydrolase</keyword>
<dbReference type="PANTHER" id="PTHR33478:SF1">
    <property type="entry name" value="EXTRACELLULAR METALLOPROTEINASE MEP"/>
    <property type="match status" value="1"/>
</dbReference>
<comment type="subcellular location">
    <subcellularLocation>
        <location evidence="1 13">Secreted</location>
    </subcellularLocation>
</comment>
<feature type="binding site" evidence="12">
    <location>
        <position position="563"/>
    </location>
    <ligand>
        <name>Zn(2+)</name>
        <dbReference type="ChEBI" id="CHEBI:29105"/>
        <note>catalytic</note>
    </ligand>
</feature>
<keyword evidence="9 13" id="KW-0482">Metalloprotease</keyword>
<keyword evidence="4 13" id="KW-0645">Protease</keyword>
<evidence type="ECO:0000259" key="15">
    <source>
        <dbReference type="Pfam" id="PF07504"/>
    </source>
</evidence>
<keyword evidence="17" id="KW-1185">Reference proteome</keyword>
<evidence type="ECO:0000256" key="10">
    <source>
        <dbReference type="ARBA" id="ARBA00023145"/>
    </source>
</evidence>
<dbReference type="InterPro" id="IPR050371">
    <property type="entry name" value="Fungal_virulence_M36"/>
</dbReference>
<feature type="chain" id="PRO_5020818245" description="Extracellular metalloproteinase" evidence="13">
    <location>
        <begin position="20"/>
        <end position="822"/>
    </location>
</feature>
<keyword evidence="5 12" id="KW-0479">Metal-binding</keyword>
<feature type="domain" description="FTP" evidence="15">
    <location>
        <begin position="85"/>
        <end position="135"/>
    </location>
</feature>
<keyword evidence="3 13" id="KW-0964">Secreted</keyword>
<dbReference type="Proteomes" id="UP000309038">
    <property type="component" value="Unassembled WGS sequence"/>
</dbReference>
<evidence type="ECO:0000256" key="13">
    <source>
        <dbReference type="RuleBase" id="RU364017"/>
    </source>
</evidence>
<dbReference type="Pfam" id="PF02128">
    <property type="entry name" value="Peptidase_M36"/>
    <property type="match status" value="1"/>
</dbReference>
<dbReference type="Gene3D" id="1.10.390.10">
    <property type="entry name" value="Neutral Protease Domain 2"/>
    <property type="match status" value="1"/>
</dbReference>
<dbReference type="GO" id="GO:0004222">
    <property type="term" value="F:metalloendopeptidase activity"/>
    <property type="evidence" value="ECO:0007669"/>
    <property type="project" value="InterPro"/>
</dbReference>
<dbReference type="InterPro" id="IPR001842">
    <property type="entry name" value="Peptidase_M36"/>
</dbReference>
<evidence type="ECO:0000256" key="1">
    <source>
        <dbReference type="ARBA" id="ARBA00004613"/>
    </source>
</evidence>
<dbReference type="PANTHER" id="PTHR33478">
    <property type="entry name" value="EXTRACELLULAR METALLOPROTEINASE MEP"/>
    <property type="match status" value="1"/>
</dbReference>
<keyword evidence="6 13" id="KW-0732">Signal</keyword>
<dbReference type="InterPro" id="IPR011096">
    <property type="entry name" value="FTP_domain"/>
</dbReference>
<evidence type="ECO:0000256" key="12">
    <source>
        <dbReference type="PIRSR" id="PIRSR601842-2"/>
    </source>
</evidence>
<reference evidence="16 17" key="1">
    <citation type="submission" date="2019-02" db="EMBL/GenBank/DDBJ databases">
        <title>Genome sequencing of the rare red list fungi Phlebia centrifuga.</title>
        <authorList>
            <person name="Buettner E."/>
            <person name="Kellner H."/>
        </authorList>
    </citation>
    <scope>NUCLEOTIDE SEQUENCE [LARGE SCALE GENOMIC DNA]</scope>
    <source>
        <strain evidence="16 17">DSM 108282</strain>
    </source>
</reference>
<gene>
    <name evidence="16" type="ORF">EW026_g811</name>
</gene>
<dbReference type="GO" id="GO:0005615">
    <property type="term" value="C:extracellular space"/>
    <property type="evidence" value="ECO:0007669"/>
    <property type="project" value="InterPro"/>
</dbReference>
<organism evidence="16 17">
    <name type="scientific">Hermanssonia centrifuga</name>
    <dbReference type="NCBI Taxonomy" id="98765"/>
    <lineage>
        <taxon>Eukaryota</taxon>
        <taxon>Fungi</taxon>
        <taxon>Dikarya</taxon>
        <taxon>Basidiomycota</taxon>
        <taxon>Agaricomycotina</taxon>
        <taxon>Agaricomycetes</taxon>
        <taxon>Polyporales</taxon>
        <taxon>Meruliaceae</taxon>
        <taxon>Hermanssonia</taxon>
    </lineage>
</organism>
<dbReference type="GO" id="GO:0006508">
    <property type="term" value="P:proteolysis"/>
    <property type="evidence" value="ECO:0007669"/>
    <property type="project" value="UniProtKB-KW"/>
</dbReference>
<dbReference type="GO" id="GO:0008270">
    <property type="term" value="F:zinc ion binding"/>
    <property type="evidence" value="ECO:0007669"/>
    <property type="project" value="InterPro"/>
</dbReference>
<evidence type="ECO:0000256" key="6">
    <source>
        <dbReference type="ARBA" id="ARBA00022729"/>
    </source>
</evidence>
<evidence type="ECO:0000256" key="4">
    <source>
        <dbReference type="ARBA" id="ARBA00022670"/>
    </source>
</evidence>
<dbReference type="AlphaFoldDB" id="A0A4S4KTI7"/>
<evidence type="ECO:0000256" key="5">
    <source>
        <dbReference type="ARBA" id="ARBA00022723"/>
    </source>
</evidence>
<name>A0A4S4KTI7_9APHY</name>
<feature type="signal peptide" evidence="13">
    <location>
        <begin position="1"/>
        <end position="19"/>
    </location>
</feature>
<evidence type="ECO:0000313" key="16">
    <source>
        <dbReference type="EMBL" id="THH01986.1"/>
    </source>
</evidence>
<evidence type="ECO:0000256" key="9">
    <source>
        <dbReference type="ARBA" id="ARBA00023049"/>
    </source>
</evidence>
<feature type="compositionally biased region" description="Acidic residues" evidence="14">
    <location>
        <begin position="808"/>
        <end position="822"/>
    </location>
</feature>
<comment type="similarity">
    <text evidence="2 13">Belongs to the peptidase M36 family.</text>
</comment>
<dbReference type="CDD" id="cd09596">
    <property type="entry name" value="M36"/>
    <property type="match status" value="1"/>
</dbReference>
<comment type="cofactor">
    <cofactor evidence="12">
        <name>Zn(2+)</name>
        <dbReference type="ChEBI" id="CHEBI:29105"/>
    </cofactor>
    <text evidence="12">Binds 1 zinc ion per subunit.</text>
</comment>
<feature type="active site" evidence="11">
    <location>
        <position position="564"/>
    </location>
</feature>
<feature type="binding site" evidence="12">
    <location>
        <position position="593"/>
    </location>
    <ligand>
        <name>Zn(2+)</name>
        <dbReference type="ChEBI" id="CHEBI:29105"/>
        <note>catalytic</note>
    </ligand>
</feature>
<evidence type="ECO:0000256" key="14">
    <source>
        <dbReference type="SAM" id="MobiDB-lite"/>
    </source>
</evidence>
<dbReference type="Gene3D" id="3.10.170.10">
    <property type="match status" value="1"/>
</dbReference>
<keyword evidence="8 12" id="KW-0862">Zinc</keyword>
<accession>A0A4S4KTI7</accession>
<feature type="binding site" evidence="12">
    <location>
        <position position="338"/>
    </location>
    <ligand>
        <name>Zn(2+)</name>
        <dbReference type="ChEBI" id="CHEBI:29105"/>
        <note>catalytic</note>
    </ligand>
</feature>
<proteinExistence type="inferred from homology"/>